<accession>A0A8H2XJZ0</accession>
<evidence type="ECO:0000313" key="5">
    <source>
        <dbReference type="Proteomes" id="UP000663840"/>
    </source>
</evidence>
<feature type="domain" description="Ricin B lectin" evidence="3">
    <location>
        <begin position="5"/>
        <end position="67"/>
    </location>
</feature>
<dbReference type="Proteomes" id="UP000663840">
    <property type="component" value="Unassembled WGS sequence"/>
</dbReference>
<organism evidence="4 5">
    <name type="scientific">Rhizoctonia solani</name>
    <dbReference type="NCBI Taxonomy" id="456999"/>
    <lineage>
        <taxon>Eukaryota</taxon>
        <taxon>Fungi</taxon>
        <taxon>Dikarya</taxon>
        <taxon>Basidiomycota</taxon>
        <taxon>Agaricomycotina</taxon>
        <taxon>Agaricomycetes</taxon>
        <taxon>Cantharellales</taxon>
        <taxon>Ceratobasidiaceae</taxon>
        <taxon>Rhizoctonia</taxon>
    </lineage>
</organism>
<dbReference type="EMBL" id="CAJMWR010001555">
    <property type="protein sequence ID" value="CAE6428915.1"/>
    <property type="molecule type" value="Genomic_DNA"/>
</dbReference>
<feature type="region of interest" description="Disordered" evidence="2">
    <location>
        <begin position="154"/>
        <end position="183"/>
    </location>
</feature>
<protein>
    <recommendedName>
        <fullName evidence="3">Ricin B lectin domain-containing protein</fullName>
    </recommendedName>
</protein>
<dbReference type="SUPFAM" id="SSF50370">
    <property type="entry name" value="Ricin B-like lectins"/>
    <property type="match status" value="1"/>
</dbReference>
<reference evidence="4" key="1">
    <citation type="submission" date="2021-01" db="EMBL/GenBank/DDBJ databases">
        <authorList>
            <person name="Kaushik A."/>
        </authorList>
    </citation>
    <scope>NUCLEOTIDE SEQUENCE</scope>
    <source>
        <strain evidence="4">AG1-1A</strain>
    </source>
</reference>
<evidence type="ECO:0000313" key="4">
    <source>
        <dbReference type="EMBL" id="CAE6428915.1"/>
    </source>
</evidence>
<dbReference type="AlphaFoldDB" id="A0A8H2XJZ0"/>
<evidence type="ECO:0000256" key="1">
    <source>
        <dbReference type="SAM" id="Coils"/>
    </source>
</evidence>
<evidence type="ECO:0000256" key="2">
    <source>
        <dbReference type="SAM" id="MobiDB-lite"/>
    </source>
</evidence>
<dbReference type="InterPro" id="IPR035992">
    <property type="entry name" value="Ricin_B-like_lectins"/>
</dbReference>
<dbReference type="Pfam" id="PF14200">
    <property type="entry name" value="RicinB_lectin_2"/>
    <property type="match status" value="1"/>
</dbReference>
<evidence type="ECO:0000259" key="3">
    <source>
        <dbReference type="Pfam" id="PF14200"/>
    </source>
</evidence>
<keyword evidence="1" id="KW-0175">Coiled coil</keyword>
<gene>
    <name evidence="4" type="ORF">RDB_LOCUS63008</name>
</gene>
<proteinExistence type="predicted"/>
<comment type="caution">
    <text evidence="4">The sequence shown here is derived from an EMBL/GenBank/DDBJ whole genome shotgun (WGS) entry which is preliminary data.</text>
</comment>
<name>A0A8H2XJZ0_9AGAM</name>
<dbReference type="InterPro" id="IPR000772">
    <property type="entry name" value="Ricin_B_lectin"/>
</dbReference>
<sequence>MLSLEPGTYRIINIARKKALRVPDESTNTITSWQVQDEPNQKWFIQRAGNGYRFKNCGHGKYLSVHNTQCNSQVYHGSPTTWKIIPRTSSGYLIQLEAVDRVLDLHDRGEVFSCVLLWGRDAIDVLLNQVYIWPANDVEPQKVWDFERLGCETGDESKETEGIIPSGQTEGDETTSRDESVTKKPLPALDPIATRDIQIAQQARRIQLLEAQLSQRDQEIERLHDEVAVLKSQESSQVSALHERTMELEKLVEKLFEQESKRPNNAA</sequence>
<feature type="coiled-coil region" evidence="1">
    <location>
        <begin position="199"/>
        <end position="233"/>
    </location>
</feature>
<dbReference type="Gene3D" id="2.80.10.50">
    <property type="match status" value="1"/>
</dbReference>